<dbReference type="PANTHER" id="PTHR32001:SF1">
    <property type="entry name" value="KERATINOCYTE-ASSOCIATED PROTEIN 2"/>
    <property type="match status" value="1"/>
</dbReference>
<organism evidence="7 8">
    <name type="scientific">Tritrichomonas musculus</name>
    <dbReference type="NCBI Taxonomy" id="1915356"/>
    <lineage>
        <taxon>Eukaryota</taxon>
        <taxon>Metamonada</taxon>
        <taxon>Parabasalia</taxon>
        <taxon>Tritrichomonadida</taxon>
        <taxon>Tritrichomonadidae</taxon>
        <taxon>Tritrichomonas</taxon>
    </lineage>
</organism>
<keyword evidence="8" id="KW-1185">Reference proteome</keyword>
<evidence type="ECO:0000256" key="3">
    <source>
        <dbReference type="ARBA" id="ARBA00022692"/>
    </source>
</evidence>
<reference evidence="7 8" key="1">
    <citation type="submission" date="2024-04" db="EMBL/GenBank/DDBJ databases">
        <title>Tritrichomonas musculus Genome.</title>
        <authorList>
            <person name="Alves-Ferreira E."/>
            <person name="Grigg M."/>
            <person name="Lorenzi H."/>
            <person name="Galac M."/>
        </authorList>
    </citation>
    <scope>NUCLEOTIDE SEQUENCE [LARGE SCALE GENOMIC DNA]</scope>
    <source>
        <strain evidence="7 8">EAF2021</strain>
    </source>
</reference>
<dbReference type="PANTHER" id="PTHR32001">
    <property type="entry name" value="KERATINOCYTE-ASSOCIATED PROTEIN 2"/>
    <property type="match status" value="1"/>
</dbReference>
<name>A0ABR2JVV8_9EUKA</name>
<comment type="similarity">
    <text evidence="2">Belongs to the KRTCAP2 family.</text>
</comment>
<evidence type="ECO:0000313" key="8">
    <source>
        <dbReference type="Proteomes" id="UP001470230"/>
    </source>
</evidence>
<evidence type="ECO:0000256" key="4">
    <source>
        <dbReference type="ARBA" id="ARBA00022989"/>
    </source>
</evidence>
<keyword evidence="4 6" id="KW-1133">Transmembrane helix</keyword>
<dbReference type="Pfam" id="PF09775">
    <property type="entry name" value="Keratin_assoc"/>
    <property type="match status" value="1"/>
</dbReference>
<sequence length="129" mass="14371">MSSQLPSVQSSLRRAAVCATVTGILMIVLRPVFRLSPETTFLGGFFGSAFFFFLLILFGNMNDRSGSNELGWFSIAICELLSIFLSFFIHPVCITTCFLFSIPVVIYLKWASTKIRSANKISKPTNTKK</sequence>
<evidence type="ECO:0000256" key="1">
    <source>
        <dbReference type="ARBA" id="ARBA00004141"/>
    </source>
</evidence>
<accession>A0ABR2JVV8</accession>
<dbReference type="Proteomes" id="UP001470230">
    <property type="component" value="Unassembled WGS sequence"/>
</dbReference>
<proteinExistence type="inferred from homology"/>
<evidence type="ECO:0000256" key="2">
    <source>
        <dbReference type="ARBA" id="ARBA00007279"/>
    </source>
</evidence>
<evidence type="ECO:0008006" key="9">
    <source>
        <dbReference type="Google" id="ProtNLM"/>
    </source>
</evidence>
<evidence type="ECO:0000256" key="5">
    <source>
        <dbReference type="ARBA" id="ARBA00023136"/>
    </source>
</evidence>
<dbReference type="InterPro" id="IPR018614">
    <property type="entry name" value="KRTCAP2"/>
</dbReference>
<comment type="subcellular location">
    <subcellularLocation>
        <location evidence="1">Membrane</location>
        <topology evidence="1">Multi-pass membrane protein</topology>
    </subcellularLocation>
</comment>
<evidence type="ECO:0000256" key="6">
    <source>
        <dbReference type="SAM" id="Phobius"/>
    </source>
</evidence>
<feature type="transmembrane region" description="Helical" evidence="6">
    <location>
        <begin position="12"/>
        <end position="29"/>
    </location>
</feature>
<keyword evidence="5 6" id="KW-0472">Membrane</keyword>
<protein>
    <recommendedName>
        <fullName evidence="9">Dolichyl-diphosphooligosaccharide--protein glycosyltransferase subunit KCP2</fullName>
    </recommendedName>
</protein>
<keyword evidence="3 6" id="KW-0812">Transmembrane</keyword>
<dbReference type="EMBL" id="JAPFFF010000009">
    <property type="protein sequence ID" value="KAK8882867.1"/>
    <property type="molecule type" value="Genomic_DNA"/>
</dbReference>
<gene>
    <name evidence="7" type="ORF">M9Y10_045511</name>
</gene>
<feature type="transmembrane region" description="Helical" evidence="6">
    <location>
        <begin position="41"/>
        <end position="61"/>
    </location>
</feature>
<comment type="caution">
    <text evidence="7">The sequence shown here is derived from an EMBL/GenBank/DDBJ whole genome shotgun (WGS) entry which is preliminary data.</text>
</comment>
<evidence type="ECO:0000313" key="7">
    <source>
        <dbReference type="EMBL" id="KAK8882867.1"/>
    </source>
</evidence>
<feature type="transmembrane region" description="Helical" evidence="6">
    <location>
        <begin position="81"/>
        <end position="108"/>
    </location>
</feature>